<evidence type="ECO:0000313" key="6">
    <source>
        <dbReference type="EMBL" id="KKC38014.1"/>
    </source>
</evidence>
<accession>A0A0F5QDD1</accession>
<protein>
    <submittedName>
        <fullName evidence="6">MFS transporter</fullName>
    </submittedName>
</protein>
<dbReference type="Proteomes" id="UP000033411">
    <property type="component" value="Unassembled WGS sequence"/>
</dbReference>
<evidence type="ECO:0000256" key="4">
    <source>
        <dbReference type="SAM" id="Phobius"/>
    </source>
</evidence>
<evidence type="ECO:0000256" key="2">
    <source>
        <dbReference type="ARBA" id="ARBA00022989"/>
    </source>
</evidence>
<gene>
    <name evidence="6" type="ORF">WH87_10315</name>
</gene>
<dbReference type="Pfam" id="PF07690">
    <property type="entry name" value="MFS_1"/>
    <property type="match status" value="1"/>
</dbReference>
<feature type="transmembrane region" description="Helical" evidence="4">
    <location>
        <begin position="136"/>
        <end position="159"/>
    </location>
</feature>
<dbReference type="PANTHER" id="PTHR23523">
    <property type="match status" value="1"/>
</dbReference>
<reference evidence="6 7" key="1">
    <citation type="submission" date="2015-03" db="EMBL/GenBank/DDBJ databases">
        <authorList>
            <person name="Lepp D."/>
            <person name="Hassan Y.I."/>
            <person name="Li X.-Z."/>
            <person name="Zhou T."/>
        </authorList>
    </citation>
    <scope>NUCLEOTIDE SEQUENCE [LARGE SCALE GENOMIC DNA]</scope>
    <source>
        <strain evidence="6 7">E84</strain>
    </source>
</reference>
<dbReference type="PATRIC" id="fig|1293439.3.peg.1649"/>
<feature type="transmembrane region" description="Helical" evidence="4">
    <location>
        <begin position="100"/>
        <end position="124"/>
    </location>
</feature>
<feature type="domain" description="Major facilitator superfamily (MFS) profile" evidence="5">
    <location>
        <begin position="11"/>
        <end position="388"/>
    </location>
</feature>
<proteinExistence type="predicted"/>
<feature type="transmembrane region" description="Helical" evidence="4">
    <location>
        <begin position="300"/>
        <end position="320"/>
    </location>
</feature>
<dbReference type="RefSeq" id="WP_046139228.1">
    <property type="nucleotide sequence ID" value="NZ_LANJ01000016.1"/>
</dbReference>
<dbReference type="PROSITE" id="PS50850">
    <property type="entry name" value="MFS"/>
    <property type="match status" value="1"/>
</dbReference>
<feature type="transmembrane region" description="Helical" evidence="4">
    <location>
        <begin position="78"/>
        <end position="94"/>
    </location>
</feature>
<evidence type="ECO:0000256" key="3">
    <source>
        <dbReference type="ARBA" id="ARBA00023136"/>
    </source>
</evidence>
<keyword evidence="2 4" id="KW-1133">Transmembrane helix</keyword>
<feature type="transmembrane region" description="Helical" evidence="4">
    <location>
        <begin position="340"/>
        <end position="356"/>
    </location>
</feature>
<dbReference type="AlphaFoldDB" id="A0A0F5QDD1"/>
<dbReference type="Gene3D" id="1.20.1250.20">
    <property type="entry name" value="MFS general substrate transporter like domains"/>
    <property type="match status" value="1"/>
</dbReference>
<keyword evidence="7" id="KW-1185">Reference proteome</keyword>
<evidence type="ECO:0000256" key="1">
    <source>
        <dbReference type="ARBA" id="ARBA00022692"/>
    </source>
</evidence>
<keyword evidence="1 4" id="KW-0812">Transmembrane</keyword>
<comment type="caution">
    <text evidence="6">The sequence shown here is derived from an EMBL/GenBank/DDBJ whole genome shotgun (WGS) entry which is preliminary data.</text>
</comment>
<feature type="transmembrane region" description="Helical" evidence="4">
    <location>
        <begin position="251"/>
        <end position="268"/>
    </location>
</feature>
<dbReference type="InterPro" id="IPR011701">
    <property type="entry name" value="MFS"/>
</dbReference>
<dbReference type="PANTHER" id="PTHR23523:SF2">
    <property type="entry name" value="2-NITROIMIDAZOLE TRANSPORTER"/>
    <property type="match status" value="1"/>
</dbReference>
<feature type="transmembrane region" description="Helical" evidence="4">
    <location>
        <begin position="12"/>
        <end position="31"/>
    </location>
</feature>
<feature type="transmembrane region" description="Helical" evidence="4">
    <location>
        <begin position="362"/>
        <end position="383"/>
    </location>
</feature>
<evidence type="ECO:0000313" key="7">
    <source>
        <dbReference type="Proteomes" id="UP000033411"/>
    </source>
</evidence>
<dbReference type="CDD" id="cd17409">
    <property type="entry name" value="MFS_NIMT_like"/>
    <property type="match status" value="1"/>
</dbReference>
<dbReference type="OrthoDB" id="5317164at2"/>
<dbReference type="SUPFAM" id="SSF103473">
    <property type="entry name" value="MFS general substrate transporter"/>
    <property type="match status" value="1"/>
</dbReference>
<feature type="transmembrane region" description="Helical" evidence="4">
    <location>
        <begin position="51"/>
        <end position="71"/>
    </location>
</feature>
<dbReference type="GO" id="GO:0022857">
    <property type="term" value="F:transmembrane transporter activity"/>
    <property type="evidence" value="ECO:0007669"/>
    <property type="project" value="InterPro"/>
</dbReference>
<keyword evidence="3 4" id="KW-0472">Membrane</keyword>
<feature type="transmembrane region" description="Helical" evidence="4">
    <location>
        <begin position="275"/>
        <end position="294"/>
    </location>
</feature>
<feature type="transmembrane region" description="Helical" evidence="4">
    <location>
        <begin position="209"/>
        <end position="231"/>
    </location>
</feature>
<dbReference type="STRING" id="1293439.WH87_10315"/>
<dbReference type="InterPro" id="IPR020846">
    <property type="entry name" value="MFS_dom"/>
</dbReference>
<name>A0A0F5QDD1_9HYPH</name>
<sequence>MSASHRRLHPAWIIAGILVFATNLRGPFTAISPLLDTIRDTFGMGSSEAGFLITLPLLTFCIVSPFAGLLAREYGLERALFAALIVMAGGIALRSTGPSWALFVGTAVLGGGIAIGNTLLPSLIKRDFPSQITKLTAIYSVTMGVVSAVGSAMVVPLLYAFNWQVSLGAFLVLPIVSALIWLPQLRRHSRPSADTAAPPHGGPIWRSPLAWQVTLFFGINSFVYYAVAAWLPSILVDLGYTQGEAGSLHGTMQLASALPGLLIVPIVQRARDQRGLAVGLALAGLVSLIGLKLFPLIAIVWVSLFGFGIGGAFIVALAFIGLRTSSAQQTASLSGMTQSIGYLMSATGPVLVGLLHDATNDWSTVLMVCMAMCVVLAGVGLGAGRAIHIDTHRPTKQPRLNH</sequence>
<dbReference type="InterPro" id="IPR052524">
    <property type="entry name" value="MFS_Cyanate_Porter"/>
</dbReference>
<evidence type="ECO:0000259" key="5">
    <source>
        <dbReference type="PROSITE" id="PS50850"/>
    </source>
</evidence>
<organism evidence="6 7">
    <name type="scientific">Devosia epidermidihirudinis</name>
    <dbReference type="NCBI Taxonomy" id="1293439"/>
    <lineage>
        <taxon>Bacteria</taxon>
        <taxon>Pseudomonadati</taxon>
        <taxon>Pseudomonadota</taxon>
        <taxon>Alphaproteobacteria</taxon>
        <taxon>Hyphomicrobiales</taxon>
        <taxon>Devosiaceae</taxon>
        <taxon>Devosia</taxon>
    </lineage>
</organism>
<feature type="transmembrane region" description="Helical" evidence="4">
    <location>
        <begin position="165"/>
        <end position="182"/>
    </location>
</feature>
<dbReference type="EMBL" id="LANJ01000016">
    <property type="protein sequence ID" value="KKC38014.1"/>
    <property type="molecule type" value="Genomic_DNA"/>
</dbReference>
<dbReference type="InterPro" id="IPR036259">
    <property type="entry name" value="MFS_trans_sf"/>
</dbReference>